<feature type="non-terminal residue" evidence="1">
    <location>
        <position position="1"/>
    </location>
</feature>
<proteinExistence type="predicted"/>
<accession>A0A366HXE0</accession>
<dbReference type="Proteomes" id="UP000253490">
    <property type="component" value="Unassembled WGS sequence"/>
</dbReference>
<dbReference type="AlphaFoldDB" id="A0A366HXE0"/>
<name>A0A366HXE0_9FIRM</name>
<reference evidence="1 2" key="1">
    <citation type="submission" date="2018-06" db="EMBL/GenBank/DDBJ databases">
        <title>Genomic Encyclopedia of Type Strains, Phase IV (KMG-IV): sequencing the most valuable type-strain genomes for metagenomic binning, comparative biology and taxonomic classification.</title>
        <authorList>
            <person name="Goeker M."/>
        </authorList>
    </citation>
    <scope>NUCLEOTIDE SEQUENCE [LARGE SCALE GENOMIC DNA]</scope>
    <source>
        <strain evidence="1 2">DSM 22112</strain>
    </source>
</reference>
<organism evidence="1 2">
    <name type="scientific">Alkalibaculum bacchi</name>
    <dbReference type="NCBI Taxonomy" id="645887"/>
    <lineage>
        <taxon>Bacteria</taxon>
        <taxon>Bacillati</taxon>
        <taxon>Bacillota</taxon>
        <taxon>Clostridia</taxon>
        <taxon>Eubacteriales</taxon>
        <taxon>Eubacteriaceae</taxon>
        <taxon>Alkalibaculum</taxon>
    </lineage>
</organism>
<evidence type="ECO:0000313" key="2">
    <source>
        <dbReference type="Proteomes" id="UP000253490"/>
    </source>
</evidence>
<protein>
    <submittedName>
        <fullName evidence="1">Uncharacterized protein</fullName>
    </submittedName>
</protein>
<comment type="caution">
    <text evidence="1">The sequence shown here is derived from an EMBL/GenBank/DDBJ whole genome shotgun (WGS) entry which is preliminary data.</text>
</comment>
<gene>
    <name evidence="1" type="ORF">DES36_12434</name>
</gene>
<sequence length="36" mass="4035">KWSISMHLMVYFNASGGSKVSIDGPFEMQYSYDSGD</sequence>
<keyword evidence="2" id="KW-1185">Reference proteome</keyword>
<dbReference type="EMBL" id="QNRX01000024">
    <property type="protein sequence ID" value="RBP58237.1"/>
    <property type="molecule type" value="Genomic_DNA"/>
</dbReference>
<evidence type="ECO:0000313" key="1">
    <source>
        <dbReference type="EMBL" id="RBP58237.1"/>
    </source>
</evidence>